<evidence type="ECO:0000256" key="1">
    <source>
        <dbReference type="SAM" id="Phobius"/>
    </source>
</evidence>
<dbReference type="InterPro" id="IPR045728">
    <property type="entry name" value="DUF6082"/>
</dbReference>
<dbReference type="RefSeq" id="WP_246555141.1">
    <property type="nucleotide sequence ID" value="NZ_BAAARS010000013.1"/>
</dbReference>
<gene>
    <name evidence="2" type="ORF">HNR57_006465</name>
</gene>
<evidence type="ECO:0000313" key="2">
    <source>
        <dbReference type="EMBL" id="MBB6080516.1"/>
    </source>
</evidence>
<feature type="transmembrane region" description="Helical" evidence="1">
    <location>
        <begin position="21"/>
        <end position="41"/>
    </location>
</feature>
<keyword evidence="1" id="KW-0812">Transmembrane</keyword>
<comment type="caution">
    <text evidence="2">The sequence shown here is derived from an EMBL/GenBank/DDBJ whole genome shotgun (WGS) entry which is preliminary data.</text>
</comment>
<proteinExistence type="predicted"/>
<keyword evidence="1" id="KW-0472">Membrane</keyword>
<feature type="transmembrane region" description="Helical" evidence="1">
    <location>
        <begin position="61"/>
        <end position="83"/>
    </location>
</feature>
<reference evidence="2 3" key="1">
    <citation type="submission" date="2020-08" db="EMBL/GenBank/DDBJ databases">
        <title>Genomic Encyclopedia of Type Strains, Phase IV (KMG-IV): sequencing the most valuable type-strain genomes for metagenomic binning, comparative biology and taxonomic classification.</title>
        <authorList>
            <person name="Goeker M."/>
        </authorList>
    </citation>
    <scope>NUCLEOTIDE SEQUENCE [LARGE SCALE GENOMIC DNA]</scope>
    <source>
        <strain evidence="2 3">DSM 43350</strain>
    </source>
</reference>
<name>A0A7W9THQ6_9ACTN</name>
<organism evidence="2 3">
    <name type="scientific">Streptomyces paradoxus</name>
    <dbReference type="NCBI Taxonomy" id="66375"/>
    <lineage>
        <taxon>Bacteria</taxon>
        <taxon>Bacillati</taxon>
        <taxon>Actinomycetota</taxon>
        <taxon>Actinomycetes</taxon>
        <taxon>Kitasatosporales</taxon>
        <taxon>Streptomycetaceae</taxon>
        <taxon>Streptomyces</taxon>
    </lineage>
</organism>
<dbReference type="EMBL" id="JACHGV010000012">
    <property type="protein sequence ID" value="MBB6080516.1"/>
    <property type="molecule type" value="Genomic_DNA"/>
</dbReference>
<keyword evidence="1" id="KW-1133">Transmembrane helix</keyword>
<protein>
    <submittedName>
        <fullName evidence="2">Uncharacterized protein</fullName>
    </submittedName>
</protein>
<accession>A0A7W9THQ6</accession>
<dbReference type="Proteomes" id="UP000591537">
    <property type="component" value="Unassembled WGS sequence"/>
</dbReference>
<sequence length="232" mass="26086">MDHRRFSRSLLRMGLWGAAGLLGAALVGAGSIVISGWLLSGVEDVNGGRRQAVERSAVGDYFGGISAVFSGLALLLLVITLLFQQRELRLQRQELTLQRQELISSREELRRSARADLRALHVQLTQMAMEDPSLASVWNDYPDETAEVVRQNLFANLTFGHYLLFYEWGDVTEGELLEYARTLLRSPSFQRYWEASRGAKEGLSPDSHEGRLFRIFEQAIRDTQGRGMPSPS</sequence>
<keyword evidence="3" id="KW-1185">Reference proteome</keyword>
<dbReference type="Pfam" id="PF19560">
    <property type="entry name" value="DUF6082"/>
    <property type="match status" value="1"/>
</dbReference>
<dbReference type="AlphaFoldDB" id="A0A7W9THQ6"/>
<evidence type="ECO:0000313" key="3">
    <source>
        <dbReference type="Proteomes" id="UP000591537"/>
    </source>
</evidence>